<dbReference type="Proteomes" id="UP000515800">
    <property type="component" value="Chromosome"/>
</dbReference>
<dbReference type="Pfam" id="PF11240">
    <property type="entry name" value="DUF3042"/>
    <property type="match status" value="1"/>
</dbReference>
<evidence type="ECO:0000313" key="3">
    <source>
        <dbReference type="Proteomes" id="UP000515800"/>
    </source>
</evidence>
<dbReference type="EMBL" id="CP060724">
    <property type="protein sequence ID" value="QNN74769.1"/>
    <property type="molecule type" value="Genomic_DNA"/>
</dbReference>
<evidence type="ECO:0000313" key="2">
    <source>
        <dbReference type="EMBL" id="QNN74769.1"/>
    </source>
</evidence>
<dbReference type="KEGG" id="wdi:H9L19_04965"/>
<keyword evidence="1" id="KW-0472">Membrane</keyword>
<gene>
    <name evidence="2" type="ORF">H9L19_04965</name>
</gene>
<proteinExistence type="predicted"/>
<sequence length="59" mass="6271">MKKFGWGIVTGIAGTVAGLVGAGHIFHKVAIKPLEEEEAKFEATEIRGARKAGNSHTPR</sequence>
<keyword evidence="1" id="KW-1133">Transmembrane helix</keyword>
<evidence type="ECO:0000256" key="1">
    <source>
        <dbReference type="SAM" id="Phobius"/>
    </source>
</evidence>
<keyword evidence="1" id="KW-0812">Transmembrane</keyword>
<dbReference type="InterPro" id="IPR021402">
    <property type="entry name" value="DUF3042"/>
</dbReference>
<reference evidence="2 3" key="1">
    <citation type="submission" date="2020-08" db="EMBL/GenBank/DDBJ databases">
        <title>Genome sequence of Weissella diestrammenae KACC 16890T.</title>
        <authorList>
            <person name="Hyun D.-W."/>
            <person name="Bae J.-W."/>
        </authorList>
    </citation>
    <scope>NUCLEOTIDE SEQUENCE [LARGE SCALE GENOMIC DNA]</scope>
    <source>
        <strain evidence="2 3">KACC 16890</strain>
    </source>
</reference>
<accession>A0A7G9T3U4</accession>
<name>A0A7G9T3U4_9LACO</name>
<dbReference type="AlphaFoldDB" id="A0A7G9T3U4"/>
<dbReference type="RefSeq" id="WP_187528604.1">
    <property type="nucleotide sequence ID" value="NZ_CP060724.1"/>
</dbReference>
<protein>
    <submittedName>
        <fullName evidence="2">DUF3042 family protein</fullName>
    </submittedName>
</protein>
<organism evidence="2 3">
    <name type="scientific">Weissella diestrammenae</name>
    <dbReference type="NCBI Taxonomy" id="1162633"/>
    <lineage>
        <taxon>Bacteria</taxon>
        <taxon>Bacillati</taxon>
        <taxon>Bacillota</taxon>
        <taxon>Bacilli</taxon>
        <taxon>Lactobacillales</taxon>
        <taxon>Lactobacillaceae</taxon>
        <taxon>Weissella</taxon>
    </lineage>
</organism>
<keyword evidence="3" id="KW-1185">Reference proteome</keyword>
<feature type="transmembrane region" description="Helical" evidence="1">
    <location>
        <begin position="6"/>
        <end position="26"/>
    </location>
</feature>